<accession>A0A9N9Z971</accession>
<evidence type="ECO:0000313" key="3">
    <source>
        <dbReference type="Proteomes" id="UP000775872"/>
    </source>
</evidence>
<comment type="caution">
    <text evidence="2">The sequence shown here is derived from an EMBL/GenBank/DDBJ whole genome shotgun (WGS) entry which is preliminary data.</text>
</comment>
<reference evidence="2" key="1">
    <citation type="submission" date="2021-10" db="EMBL/GenBank/DDBJ databases">
        <authorList>
            <person name="Piombo E."/>
        </authorList>
    </citation>
    <scope>NUCLEOTIDE SEQUENCE</scope>
</reference>
<organism evidence="2 3">
    <name type="scientific">Clonostachys solani</name>
    <dbReference type="NCBI Taxonomy" id="160281"/>
    <lineage>
        <taxon>Eukaryota</taxon>
        <taxon>Fungi</taxon>
        <taxon>Dikarya</taxon>
        <taxon>Ascomycota</taxon>
        <taxon>Pezizomycotina</taxon>
        <taxon>Sordariomycetes</taxon>
        <taxon>Hypocreomycetidae</taxon>
        <taxon>Hypocreales</taxon>
        <taxon>Bionectriaceae</taxon>
        <taxon>Clonostachys</taxon>
    </lineage>
</organism>
<sequence length="419" mass="46632">MLREATREATSSPNLGIELHNAPVFFHPGDSIVGRIYRQTAIISPEASLTINLFGCLATQMCDAEASNSMPLFLPIDQESISGHPLPPTCRSRSTYLSASVDYFLEAKLFYERKGVKDVVRCHYPLLLRLADLSPPIADCQLKLHDFKRTVHSQRLVPGMHGAPLTLGQQVKKFFHTSSVPRLALQIVIEMPSVIQLNHPDPISLTIKAIPNWYKSSGVLENVPQTARLVRFWAVLKSICEIPGEFGPPFPGSEKYTLIHGFACHSEPLVEIRCFADEEPKDIGKAIDLRLVDPEHLVPNFVTYNMKHTHKLSYEMRWVMEKECIKIQDEQPVMVMPESIDRDKCCQPGSPGELPSNPFAGLEDDMESPPSFEETEKEKESQALVQNRSKGKGPEESEAGSMFSDKHEESNGTGGAGGV</sequence>
<feature type="region of interest" description="Disordered" evidence="1">
    <location>
        <begin position="342"/>
        <end position="419"/>
    </location>
</feature>
<dbReference type="OrthoDB" id="2333384at2759"/>
<name>A0A9N9Z971_9HYPO</name>
<proteinExistence type="predicted"/>
<evidence type="ECO:0000313" key="2">
    <source>
        <dbReference type="EMBL" id="CAH0051104.1"/>
    </source>
</evidence>
<dbReference type="EMBL" id="CABFOC020000039">
    <property type="protein sequence ID" value="CAH0051104.1"/>
    <property type="molecule type" value="Genomic_DNA"/>
</dbReference>
<dbReference type="Proteomes" id="UP000775872">
    <property type="component" value="Unassembled WGS sequence"/>
</dbReference>
<evidence type="ECO:0000256" key="1">
    <source>
        <dbReference type="SAM" id="MobiDB-lite"/>
    </source>
</evidence>
<gene>
    <name evidence="2" type="ORF">CSOL1703_00016001</name>
</gene>
<keyword evidence="3" id="KW-1185">Reference proteome</keyword>
<dbReference type="AlphaFoldDB" id="A0A9N9Z971"/>
<protein>
    <submittedName>
        <fullName evidence="2">Uncharacterized protein</fullName>
    </submittedName>
</protein>